<accession>A0A2G9TT83</accession>
<evidence type="ECO:0000313" key="2">
    <source>
        <dbReference type="EMBL" id="PIO60480.1"/>
    </source>
</evidence>
<dbReference type="PROSITE" id="PS00141">
    <property type="entry name" value="ASP_PROTEASE"/>
    <property type="match status" value="1"/>
</dbReference>
<dbReference type="AlphaFoldDB" id="A0A2G9TT83"/>
<feature type="region of interest" description="Disordered" evidence="1">
    <location>
        <begin position="733"/>
        <end position="774"/>
    </location>
</feature>
<protein>
    <recommendedName>
        <fullName evidence="4">Peptidase A2 domain-containing protein</fullName>
    </recommendedName>
</protein>
<evidence type="ECO:0000256" key="1">
    <source>
        <dbReference type="SAM" id="MobiDB-lite"/>
    </source>
</evidence>
<feature type="region of interest" description="Disordered" evidence="1">
    <location>
        <begin position="500"/>
        <end position="602"/>
    </location>
</feature>
<name>A0A2G9TT83_TELCI</name>
<feature type="compositionally biased region" description="Low complexity" evidence="1">
    <location>
        <begin position="537"/>
        <end position="557"/>
    </location>
</feature>
<evidence type="ECO:0000313" key="3">
    <source>
        <dbReference type="Proteomes" id="UP000230423"/>
    </source>
</evidence>
<sequence length="1054" mass="119365">MGAAAGHCLPPIRWGSSCVAHELLTIAPLVYVCDMSTLRGHEARITIAVGTLSKMLSTIDSSSLTPIDTEMTPQMQLRAVLRRKSVITAVKRGIENALGILKLRYNAMMSFVQSQENREELQQEADRFWNEQQGEKFIEDAQLLIIALDAQLLMDESLHNLLSQQSSDEVANATAALSISDTASPQEDQPTSERQNPNQDTLSFTPNQDVPSSLLQPIQLRRLELPTFDGDVTQFYDFWCRFKTAIHDNASLSLSTKFIYLTNSLKGSAALIVRGYDPSKPENYQLAVQALRRRYDRPKFTHNLFHQRLEQLPTSSNSASAQRDTLSQVQSFILQLNRYEDTTTSLALMKTIMKKFPRDTQLEVHKLEHRSGKTWTLPELIDGLNEVIEELEKLEDYAIATSGSQLTTNIMSVNSSRSPTPEPRYDPSMCCFCNSYNHTSTRCHHYIPPHNRRIIVSSLQLCWKCFRPDHPSRLCNRGPCSRCGGDHHYLVCVHTGRRSRPFETGRRRYTRESSDSRSHSRGRHHGRSPSHGRRVLRSPSRGSSYSPRRTYSRTPSPHNETSHRSRTSEHRTVRFRSPLRDQSSYNSSPVARNRAQRQESPVYAALDSDEEYEQLMRVYRDRNSPTTQLSTTLDTSTISSLMSVKASAVNPKANSTMSVTLLLDTGAQRSFVLQDTIDKLQITVSEKTPLTTVAFGGIRTIEHSGIVNVTLVDKQNKQLRLIEFSRTSRYMSIEQDPMKRSAKPISSDDKTQKPLPAKQSKSTSTVGIPSGQSTKDTDLLATILELQQTTHCIPEGRSYRPLQHPALIQSGSKSPPRRPSRDRTPLELISELAKGNYNPEDISYEDDDNSEDRSVPLSQRLSLRIAQSLTLAANYDHTFSVEQLATRDYVMIDAFLRHNIYDGYREAIAEAAYTPTPADLNYPPVKNHYLYGTAYSIIYFYYDYCAFLYSTAGNRFGCATTFTVCLNTFLFSGLQNDKDDRAIAAVSDGKCLYCLKTHSPGYCRRDIPCRLCDSTEHHPALCPYSHYLVRDIGPDVNKFFGAMYVLYENHHRHH</sequence>
<proteinExistence type="predicted"/>
<dbReference type="GO" id="GO:0004190">
    <property type="term" value="F:aspartic-type endopeptidase activity"/>
    <property type="evidence" value="ECO:0007669"/>
    <property type="project" value="InterPro"/>
</dbReference>
<dbReference type="Pfam" id="PF03564">
    <property type="entry name" value="DUF1759"/>
    <property type="match status" value="1"/>
</dbReference>
<feature type="compositionally biased region" description="Polar residues" evidence="1">
    <location>
        <begin position="580"/>
        <end position="590"/>
    </location>
</feature>
<feature type="compositionally biased region" description="Basic and acidic residues" evidence="1">
    <location>
        <begin position="500"/>
        <end position="518"/>
    </location>
</feature>
<organism evidence="2 3">
    <name type="scientific">Teladorsagia circumcincta</name>
    <name type="common">Brown stomach worm</name>
    <name type="synonym">Ostertagia circumcincta</name>
    <dbReference type="NCBI Taxonomy" id="45464"/>
    <lineage>
        <taxon>Eukaryota</taxon>
        <taxon>Metazoa</taxon>
        <taxon>Ecdysozoa</taxon>
        <taxon>Nematoda</taxon>
        <taxon>Chromadorea</taxon>
        <taxon>Rhabditida</taxon>
        <taxon>Rhabditina</taxon>
        <taxon>Rhabditomorpha</taxon>
        <taxon>Strongyloidea</taxon>
        <taxon>Trichostrongylidae</taxon>
        <taxon>Teladorsagia</taxon>
    </lineage>
</organism>
<dbReference type="Proteomes" id="UP000230423">
    <property type="component" value="Unassembled WGS sequence"/>
</dbReference>
<dbReference type="InterPro" id="IPR005312">
    <property type="entry name" value="DUF1759"/>
</dbReference>
<dbReference type="PANTHER" id="PTHR47331:SF1">
    <property type="entry name" value="GAG-LIKE PROTEIN"/>
    <property type="match status" value="1"/>
</dbReference>
<feature type="compositionally biased region" description="Polar residues" evidence="1">
    <location>
        <begin position="759"/>
        <end position="774"/>
    </location>
</feature>
<gene>
    <name evidence="2" type="ORF">TELCIR_18022</name>
</gene>
<dbReference type="PANTHER" id="PTHR47331">
    <property type="entry name" value="PHD-TYPE DOMAIN-CONTAINING PROTEIN"/>
    <property type="match status" value="1"/>
</dbReference>
<dbReference type="GO" id="GO:0006508">
    <property type="term" value="P:proteolysis"/>
    <property type="evidence" value="ECO:0007669"/>
    <property type="project" value="InterPro"/>
</dbReference>
<dbReference type="EMBL" id="KZ355376">
    <property type="protein sequence ID" value="PIO60480.1"/>
    <property type="molecule type" value="Genomic_DNA"/>
</dbReference>
<reference evidence="2 3" key="1">
    <citation type="submission" date="2015-09" db="EMBL/GenBank/DDBJ databases">
        <title>Draft genome of the parasitic nematode Teladorsagia circumcincta isolate WARC Sus (inbred).</title>
        <authorList>
            <person name="Mitreva M."/>
        </authorList>
    </citation>
    <scope>NUCLEOTIDE SEQUENCE [LARGE SCALE GENOMIC DNA]</scope>
    <source>
        <strain evidence="2 3">S</strain>
    </source>
</reference>
<keyword evidence="3" id="KW-1185">Reference proteome</keyword>
<feature type="compositionally biased region" description="Basic and acidic residues" evidence="1">
    <location>
        <begin position="560"/>
        <end position="572"/>
    </location>
</feature>
<dbReference type="InterPro" id="IPR001969">
    <property type="entry name" value="Aspartic_peptidase_AS"/>
</dbReference>
<feature type="region of interest" description="Disordered" evidence="1">
    <location>
        <begin position="181"/>
        <end position="210"/>
    </location>
</feature>
<evidence type="ECO:0008006" key="4">
    <source>
        <dbReference type="Google" id="ProtNLM"/>
    </source>
</evidence>
<dbReference type="OrthoDB" id="5874425at2759"/>
<feature type="compositionally biased region" description="Basic residues" evidence="1">
    <location>
        <begin position="519"/>
        <end position="536"/>
    </location>
</feature>